<dbReference type="EMBL" id="BSXT01000410">
    <property type="protein sequence ID" value="GMF26736.1"/>
    <property type="molecule type" value="Genomic_DNA"/>
</dbReference>
<sequence length="387" mass="43760">MEIATVVVGGAWEVAATTVTSTGNLFAEHKLVLLWLIAGALIWTITEPLRKIGTRATLEGSHFVLKWGLLARLCLHRYCKYVRGPAVRGQPFRARMWKIYEAILATPMVVLEVKKMNGEGLGRLIYKWLDALHEYWCVFLPESWRFAWLTWKKYCRGSRMEAKRAAARALLCGRAGWTVISLGIYFAFYGILFSYECLEWACRGFQGVFVLVVTASYALASKQGETLNDIVRTNYLLLLVDGSILVVGVVSRLWRWYEATVGERSPVSMAKEGYAAWCSALEEQEQADRLREAFWRMDGGGDAPRTPVRTRSGLEAERRALRAKREVARTVGSRRGRRRLVGEDVPSRDGGQRLGSGAVCRDPRVDDVRSPGEVLDEETDGEDWWLK</sequence>
<proteinExistence type="predicted"/>
<feature type="compositionally biased region" description="Acidic residues" evidence="1">
    <location>
        <begin position="374"/>
        <end position="387"/>
    </location>
</feature>
<keyword evidence="2" id="KW-1133">Transmembrane helix</keyword>
<feature type="transmembrane region" description="Helical" evidence="2">
    <location>
        <begin position="204"/>
        <end position="221"/>
    </location>
</feature>
<keyword evidence="2" id="KW-0812">Transmembrane</keyword>
<evidence type="ECO:0000313" key="4">
    <source>
        <dbReference type="Proteomes" id="UP001165121"/>
    </source>
</evidence>
<evidence type="ECO:0000313" key="3">
    <source>
        <dbReference type="EMBL" id="GMF26736.1"/>
    </source>
</evidence>
<feature type="transmembrane region" description="Helical" evidence="2">
    <location>
        <begin position="233"/>
        <end position="254"/>
    </location>
</feature>
<feature type="transmembrane region" description="Helical" evidence="2">
    <location>
        <begin position="169"/>
        <end position="192"/>
    </location>
</feature>
<accession>A0A9W6U652</accession>
<protein>
    <submittedName>
        <fullName evidence="3">Unnamed protein product</fullName>
    </submittedName>
</protein>
<feature type="compositionally biased region" description="Basic and acidic residues" evidence="1">
    <location>
        <begin position="361"/>
        <end position="370"/>
    </location>
</feature>
<keyword evidence="4" id="KW-1185">Reference proteome</keyword>
<evidence type="ECO:0000256" key="2">
    <source>
        <dbReference type="SAM" id="Phobius"/>
    </source>
</evidence>
<gene>
    <name evidence="3" type="ORF">Pfra01_000513300</name>
</gene>
<feature type="region of interest" description="Disordered" evidence="1">
    <location>
        <begin position="338"/>
        <end position="387"/>
    </location>
</feature>
<name>A0A9W6U652_9STRA</name>
<keyword evidence="2" id="KW-0472">Membrane</keyword>
<evidence type="ECO:0000256" key="1">
    <source>
        <dbReference type="SAM" id="MobiDB-lite"/>
    </source>
</evidence>
<dbReference type="OrthoDB" id="128941at2759"/>
<dbReference type="AlphaFoldDB" id="A0A9W6U652"/>
<organism evidence="3 4">
    <name type="scientific">Phytophthora fragariaefolia</name>
    <dbReference type="NCBI Taxonomy" id="1490495"/>
    <lineage>
        <taxon>Eukaryota</taxon>
        <taxon>Sar</taxon>
        <taxon>Stramenopiles</taxon>
        <taxon>Oomycota</taxon>
        <taxon>Peronosporomycetes</taxon>
        <taxon>Peronosporales</taxon>
        <taxon>Peronosporaceae</taxon>
        <taxon>Phytophthora</taxon>
    </lineage>
</organism>
<feature type="transmembrane region" description="Helical" evidence="2">
    <location>
        <begin position="32"/>
        <end position="49"/>
    </location>
</feature>
<comment type="caution">
    <text evidence="3">The sequence shown here is derived from an EMBL/GenBank/DDBJ whole genome shotgun (WGS) entry which is preliminary data.</text>
</comment>
<reference evidence="3" key="1">
    <citation type="submission" date="2023-04" db="EMBL/GenBank/DDBJ databases">
        <title>Phytophthora fragariaefolia NBRC 109709.</title>
        <authorList>
            <person name="Ichikawa N."/>
            <person name="Sato H."/>
            <person name="Tonouchi N."/>
        </authorList>
    </citation>
    <scope>NUCLEOTIDE SEQUENCE</scope>
    <source>
        <strain evidence="3">NBRC 109709</strain>
    </source>
</reference>
<feature type="compositionally biased region" description="Basic and acidic residues" evidence="1">
    <location>
        <begin position="340"/>
        <end position="351"/>
    </location>
</feature>
<dbReference type="Proteomes" id="UP001165121">
    <property type="component" value="Unassembled WGS sequence"/>
</dbReference>